<comment type="caution">
    <text evidence="1">The sequence shown here is derived from an EMBL/GenBank/DDBJ whole genome shotgun (WGS) entry which is preliminary data.</text>
</comment>
<organism evidence="1 2">
    <name type="scientific">Trametes pubescens</name>
    <name type="common">White-rot fungus</name>
    <dbReference type="NCBI Taxonomy" id="154538"/>
    <lineage>
        <taxon>Eukaryota</taxon>
        <taxon>Fungi</taxon>
        <taxon>Dikarya</taxon>
        <taxon>Basidiomycota</taxon>
        <taxon>Agaricomycotina</taxon>
        <taxon>Agaricomycetes</taxon>
        <taxon>Polyporales</taxon>
        <taxon>Polyporaceae</taxon>
        <taxon>Trametes</taxon>
    </lineage>
</organism>
<accession>A0A1M2VL79</accession>
<protein>
    <submittedName>
        <fullName evidence="1">Uncharacterized protein</fullName>
    </submittedName>
</protein>
<reference evidence="1 2" key="1">
    <citation type="submission" date="2016-10" db="EMBL/GenBank/DDBJ databases">
        <title>Genome sequence of the basidiomycete white-rot fungus Trametes pubescens.</title>
        <authorList>
            <person name="Makela M.R."/>
            <person name="Granchi Z."/>
            <person name="Peng M."/>
            <person name="De Vries R.P."/>
            <person name="Grigoriev I."/>
            <person name="Riley R."/>
            <person name="Hilden K."/>
        </authorList>
    </citation>
    <scope>NUCLEOTIDE SEQUENCE [LARGE SCALE GENOMIC DNA]</scope>
    <source>
        <strain evidence="1 2">FBCC735</strain>
    </source>
</reference>
<dbReference type="EMBL" id="MNAD01001066">
    <property type="protein sequence ID" value="OJT08293.1"/>
    <property type="molecule type" value="Genomic_DNA"/>
</dbReference>
<dbReference type="Proteomes" id="UP000184267">
    <property type="component" value="Unassembled WGS sequence"/>
</dbReference>
<gene>
    <name evidence="1" type="ORF">TRAPUB_832</name>
</gene>
<sequence length="49" mass="5410">MNLNVSRKLYMMFTPIGFSDHSAASPNRVGCTSDLEPGQQVIYVRSPGH</sequence>
<dbReference type="AlphaFoldDB" id="A0A1M2VL79"/>
<proteinExistence type="predicted"/>
<evidence type="ECO:0000313" key="1">
    <source>
        <dbReference type="EMBL" id="OJT08293.1"/>
    </source>
</evidence>
<name>A0A1M2VL79_TRAPU</name>
<keyword evidence="2" id="KW-1185">Reference proteome</keyword>
<evidence type="ECO:0000313" key="2">
    <source>
        <dbReference type="Proteomes" id="UP000184267"/>
    </source>
</evidence>